<proteinExistence type="predicted"/>
<dbReference type="EMBL" id="MLJW01002018">
    <property type="protein sequence ID" value="OIQ75916.1"/>
    <property type="molecule type" value="Genomic_DNA"/>
</dbReference>
<organism evidence="1">
    <name type="scientific">mine drainage metagenome</name>
    <dbReference type="NCBI Taxonomy" id="410659"/>
    <lineage>
        <taxon>unclassified sequences</taxon>
        <taxon>metagenomes</taxon>
        <taxon>ecological metagenomes</taxon>
    </lineage>
</organism>
<name>A0A1J5Q7R6_9ZZZZ</name>
<sequence length="69" mass="7238">MMTSPVVVPSTAFTPSTAGLNIRAKAGERWSSVPISQALRITSGILVGPGMKTGFWLVMRLSSCCMGGH</sequence>
<evidence type="ECO:0000313" key="1">
    <source>
        <dbReference type="EMBL" id="OIQ75916.1"/>
    </source>
</evidence>
<dbReference type="AlphaFoldDB" id="A0A1J5Q7R6"/>
<reference evidence="1" key="1">
    <citation type="submission" date="2016-10" db="EMBL/GenBank/DDBJ databases">
        <title>Sequence of Gallionella enrichment culture.</title>
        <authorList>
            <person name="Poehlein A."/>
            <person name="Muehling M."/>
            <person name="Daniel R."/>
        </authorList>
    </citation>
    <scope>NUCLEOTIDE SEQUENCE</scope>
</reference>
<protein>
    <submittedName>
        <fullName evidence="1">Uncharacterized protein</fullName>
    </submittedName>
</protein>
<accession>A0A1J5Q7R6</accession>
<comment type="caution">
    <text evidence="1">The sequence shown here is derived from an EMBL/GenBank/DDBJ whole genome shotgun (WGS) entry which is preliminary data.</text>
</comment>
<gene>
    <name evidence="1" type="ORF">GALL_424140</name>
</gene>